<reference evidence="2 3" key="1">
    <citation type="submission" date="2019-04" db="EMBL/GenBank/DDBJ databases">
        <title>Aspergillus burnettii sp. nov., novel species from soil in southeast Queensland.</title>
        <authorList>
            <person name="Gilchrist C.L.M."/>
            <person name="Pitt J.I."/>
            <person name="Lange L."/>
            <person name="Lacey H.J."/>
            <person name="Vuong D."/>
            <person name="Midgley D.J."/>
            <person name="Greenfield P."/>
            <person name="Bradbury M."/>
            <person name="Lacey E."/>
            <person name="Busk P.K."/>
            <person name="Pilgaard B."/>
            <person name="Chooi Y.H."/>
            <person name="Piggott A.M."/>
        </authorList>
    </citation>
    <scope>NUCLEOTIDE SEQUENCE [LARGE SCALE GENOMIC DNA]</scope>
    <source>
        <strain evidence="2 3">FRR 5400</strain>
    </source>
</reference>
<evidence type="ECO:0008006" key="4">
    <source>
        <dbReference type="Google" id="ProtNLM"/>
    </source>
</evidence>
<dbReference type="Gene3D" id="3.40.50.1580">
    <property type="entry name" value="Nucleoside phosphorylase domain"/>
    <property type="match status" value="1"/>
</dbReference>
<dbReference type="AlphaFoldDB" id="A0A8H5ZYH1"/>
<dbReference type="PANTHER" id="PTHR46082">
    <property type="entry name" value="ATP/GTP-BINDING PROTEIN-RELATED"/>
    <property type="match status" value="1"/>
</dbReference>
<dbReference type="PANTHER" id="PTHR46082:SF11">
    <property type="entry name" value="AAA+ ATPASE DOMAIN-CONTAINING PROTEIN-RELATED"/>
    <property type="match status" value="1"/>
</dbReference>
<organism evidence="2 3">
    <name type="scientific">Petromyces alliaceus</name>
    <name type="common">Aspergillus alliaceus</name>
    <dbReference type="NCBI Taxonomy" id="209559"/>
    <lineage>
        <taxon>Eukaryota</taxon>
        <taxon>Fungi</taxon>
        <taxon>Dikarya</taxon>
        <taxon>Ascomycota</taxon>
        <taxon>Pezizomycotina</taxon>
        <taxon>Eurotiomycetes</taxon>
        <taxon>Eurotiomycetidae</taxon>
        <taxon>Eurotiales</taxon>
        <taxon>Aspergillaceae</taxon>
        <taxon>Aspergillus</taxon>
        <taxon>Aspergillus subgen. Circumdati</taxon>
    </lineage>
</organism>
<dbReference type="EMBL" id="SPNV01000249">
    <property type="protein sequence ID" value="KAF5857589.1"/>
    <property type="molecule type" value="Genomic_DNA"/>
</dbReference>
<evidence type="ECO:0000313" key="2">
    <source>
        <dbReference type="EMBL" id="KAF5857589.1"/>
    </source>
</evidence>
<proteinExistence type="predicted"/>
<sequence>MPKDRYYMAASVADLMDIMESIGDATASPPKLTKSLDWQNPETAFAHCGCTGDSNNEHIDVVQVILPPGTSDASPMEPQGKPQSLDRVCLSPSREVGSSPRVPSSTEGESDGVQFLEFSVTPSSQTSVSIPTASVTARLSAKSRFRPVTTNQYTVGIVCALTLELLAVRALFDVTHTNSDGIISHEDSNHYALGEIGEHRVVAACLPEGEYGTNSAADVAANLRRTFPGVKFALLVGIGGGDPSPANDIRLVDVIGCLHPPPKLIMTAGSNLRSDPHLSACPLQERLDDIIACRREYKYPGKEQGQLFNSDYVHDSRHATCDSWDVSQASMRAGRPNSHPHIHYDTIASGNRVVRNAKLRDRWSQESNVLCFEMEAAGIMNTLPCLVIRVICDYSDSHKNKGFQEDAAVPAASYAKLLLSYVKDLNDLGDVWSASDNDHAPLSQLHPPLSDDFANIWFQVDIAPSTQALQSGYAYN</sequence>
<dbReference type="SUPFAM" id="SSF53167">
    <property type="entry name" value="Purine and uridine phosphorylases"/>
    <property type="match status" value="1"/>
</dbReference>
<keyword evidence="3" id="KW-1185">Reference proteome</keyword>
<evidence type="ECO:0000313" key="3">
    <source>
        <dbReference type="Proteomes" id="UP000541154"/>
    </source>
</evidence>
<dbReference type="Proteomes" id="UP000541154">
    <property type="component" value="Unassembled WGS sequence"/>
</dbReference>
<dbReference type="GO" id="GO:0003824">
    <property type="term" value="F:catalytic activity"/>
    <property type="evidence" value="ECO:0007669"/>
    <property type="project" value="InterPro"/>
</dbReference>
<accession>A0A8H5ZYH1</accession>
<dbReference type="InterPro" id="IPR035994">
    <property type="entry name" value="Nucleoside_phosphorylase_sf"/>
</dbReference>
<evidence type="ECO:0000256" key="1">
    <source>
        <dbReference type="SAM" id="MobiDB-lite"/>
    </source>
</evidence>
<feature type="region of interest" description="Disordered" evidence="1">
    <location>
        <begin position="67"/>
        <end position="86"/>
    </location>
</feature>
<comment type="caution">
    <text evidence="2">The sequence shown here is derived from an EMBL/GenBank/DDBJ whole genome shotgun (WGS) entry which is preliminary data.</text>
</comment>
<dbReference type="InterPro" id="IPR053137">
    <property type="entry name" value="NLR-like"/>
</dbReference>
<dbReference type="GO" id="GO:0009116">
    <property type="term" value="P:nucleoside metabolic process"/>
    <property type="evidence" value="ECO:0007669"/>
    <property type="project" value="InterPro"/>
</dbReference>
<feature type="region of interest" description="Disordered" evidence="1">
    <location>
        <begin position="91"/>
        <end position="110"/>
    </location>
</feature>
<name>A0A8H5ZYH1_PETAA</name>
<gene>
    <name evidence="2" type="ORF">ETB97_005547</name>
</gene>
<protein>
    <recommendedName>
        <fullName evidence="4">Nucleoside phosphorylase domain-containing protein</fullName>
    </recommendedName>
</protein>